<comment type="catalytic activity">
    <reaction evidence="5">
        <text>dUTP + H2O = dUMP + diphosphate + H(+)</text>
        <dbReference type="Rhea" id="RHEA:10248"/>
        <dbReference type="ChEBI" id="CHEBI:15377"/>
        <dbReference type="ChEBI" id="CHEBI:15378"/>
        <dbReference type="ChEBI" id="CHEBI:33019"/>
        <dbReference type="ChEBI" id="CHEBI:61555"/>
        <dbReference type="ChEBI" id="CHEBI:246422"/>
        <dbReference type="EC" id="3.6.1.23"/>
    </reaction>
</comment>
<evidence type="ECO:0000256" key="3">
    <source>
        <dbReference type="ARBA" id="ARBA00022801"/>
    </source>
</evidence>
<dbReference type="Pfam" id="PF00692">
    <property type="entry name" value="dUTPase"/>
    <property type="match status" value="1"/>
</dbReference>
<dbReference type="UniPathway" id="UPA00610">
    <property type="reaction ID" value="UER00666"/>
</dbReference>
<dbReference type="STRING" id="299467.A0A443RX67"/>
<feature type="non-terminal residue" evidence="7">
    <location>
        <position position="1"/>
    </location>
</feature>
<dbReference type="InterPro" id="IPR036157">
    <property type="entry name" value="dUTPase-like_sf"/>
</dbReference>
<dbReference type="GO" id="GO:0006226">
    <property type="term" value="P:dUMP biosynthetic process"/>
    <property type="evidence" value="ECO:0007669"/>
    <property type="project" value="UniProtKB-UniRule"/>
</dbReference>
<dbReference type="InterPro" id="IPR008181">
    <property type="entry name" value="dUTPase"/>
</dbReference>
<keyword evidence="5" id="KW-0479">Metal-binding</keyword>
<name>A0A443RX67_9ACAR</name>
<comment type="function">
    <text evidence="5">Involved in nucleotide metabolism via production of dUMP, the immediate precursor of thymidine nucleotides, and decreases the intracellular concentration of dUTP so that uracil cannot be incorporated into DNA.</text>
</comment>
<organism evidence="7 8">
    <name type="scientific">Leptotrombidium deliense</name>
    <dbReference type="NCBI Taxonomy" id="299467"/>
    <lineage>
        <taxon>Eukaryota</taxon>
        <taxon>Metazoa</taxon>
        <taxon>Ecdysozoa</taxon>
        <taxon>Arthropoda</taxon>
        <taxon>Chelicerata</taxon>
        <taxon>Arachnida</taxon>
        <taxon>Acari</taxon>
        <taxon>Acariformes</taxon>
        <taxon>Trombidiformes</taxon>
        <taxon>Prostigmata</taxon>
        <taxon>Anystina</taxon>
        <taxon>Parasitengona</taxon>
        <taxon>Trombiculoidea</taxon>
        <taxon>Trombiculidae</taxon>
        <taxon>Leptotrombidium</taxon>
    </lineage>
</organism>
<dbReference type="CDD" id="cd07557">
    <property type="entry name" value="trimeric_dUTPase"/>
    <property type="match status" value="1"/>
</dbReference>
<dbReference type="VEuPathDB" id="VectorBase:LDEU012079"/>
<evidence type="ECO:0000256" key="4">
    <source>
        <dbReference type="ARBA" id="ARBA00023080"/>
    </source>
</evidence>
<evidence type="ECO:0000313" key="8">
    <source>
        <dbReference type="Proteomes" id="UP000288716"/>
    </source>
</evidence>
<dbReference type="Gene3D" id="2.70.40.10">
    <property type="match status" value="1"/>
</dbReference>
<dbReference type="InterPro" id="IPR029054">
    <property type="entry name" value="dUTPase-like"/>
</dbReference>
<dbReference type="GO" id="GO:0004170">
    <property type="term" value="F:dUTP diphosphatase activity"/>
    <property type="evidence" value="ECO:0007669"/>
    <property type="project" value="UniProtKB-UniRule"/>
</dbReference>
<comment type="cofactor">
    <cofactor evidence="5">
        <name>Mg(2+)</name>
        <dbReference type="ChEBI" id="CHEBI:18420"/>
    </cofactor>
</comment>
<evidence type="ECO:0000256" key="5">
    <source>
        <dbReference type="RuleBase" id="RU367024"/>
    </source>
</evidence>
<dbReference type="EMBL" id="NCKV01021218">
    <property type="protein sequence ID" value="RWS19961.1"/>
    <property type="molecule type" value="Genomic_DNA"/>
</dbReference>
<sequence length="121" mass="13198">GGVDIYCATGGIINPLGTLKILIKNRFYIPPGFKATVHPRSRTATRGLCVHTTVIDAEYSGEVYIVVTNLTRLPITYSENERLAQLIFSPVTPVFFKVSDVFVKLMDETSRGTNGFGSTGV</sequence>
<feature type="domain" description="dUTPase-like" evidence="6">
    <location>
        <begin position="2"/>
        <end position="120"/>
    </location>
</feature>
<gene>
    <name evidence="7" type="ORF">B4U80_12182</name>
</gene>
<keyword evidence="4 5" id="KW-0546">Nucleotide metabolism</keyword>
<keyword evidence="8" id="KW-1185">Reference proteome</keyword>
<evidence type="ECO:0000259" key="6">
    <source>
        <dbReference type="Pfam" id="PF00692"/>
    </source>
</evidence>
<reference evidence="7 8" key="1">
    <citation type="journal article" date="2018" name="Gigascience">
        <title>Genomes of trombidid mites reveal novel predicted allergens and laterally-transferred genes associated with secondary metabolism.</title>
        <authorList>
            <person name="Dong X."/>
            <person name="Chaisiri K."/>
            <person name="Xia D."/>
            <person name="Armstrong S.D."/>
            <person name="Fang Y."/>
            <person name="Donnelly M.J."/>
            <person name="Kadowaki T."/>
            <person name="McGarry J.W."/>
            <person name="Darby A.C."/>
            <person name="Makepeace B.L."/>
        </authorList>
    </citation>
    <scope>NUCLEOTIDE SEQUENCE [LARGE SCALE GENOMIC DNA]</scope>
    <source>
        <strain evidence="7">UoL-UT</strain>
    </source>
</reference>
<dbReference type="AlphaFoldDB" id="A0A443RX67"/>
<dbReference type="EC" id="3.6.1.23" evidence="5"/>
<evidence type="ECO:0000256" key="1">
    <source>
        <dbReference type="ARBA" id="ARBA00005142"/>
    </source>
</evidence>
<dbReference type="InterPro" id="IPR033704">
    <property type="entry name" value="dUTPase_trimeric"/>
</dbReference>
<dbReference type="SUPFAM" id="SSF51283">
    <property type="entry name" value="dUTPase-like"/>
    <property type="match status" value="1"/>
</dbReference>
<comment type="similarity">
    <text evidence="2 5">Belongs to the dUTPase family.</text>
</comment>
<dbReference type="GO" id="GO:0000287">
    <property type="term" value="F:magnesium ion binding"/>
    <property type="evidence" value="ECO:0007669"/>
    <property type="project" value="UniProtKB-UniRule"/>
</dbReference>
<dbReference type="PANTHER" id="PTHR11241">
    <property type="entry name" value="DEOXYURIDINE 5'-TRIPHOSPHATE NUCLEOTIDOHYDROLASE"/>
    <property type="match status" value="1"/>
</dbReference>
<accession>A0A443RX67</accession>
<comment type="pathway">
    <text evidence="1 5">Pyrimidine metabolism; dUMP biosynthesis; dUMP from dCTP (dUTP route): step 2/2.</text>
</comment>
<dbReference type="Proteomes" id="UP000288716">
    <property type="component" value="Unassembled WGS sequence"/>
</dbReference>
<protein>
    <recommendedName>
        <fullName evidence="5">Deoxyuridine 5'-triphosphate nucleotidohydrolase</fullName>
        <shortName evidence="5">dUTPase</shortName>
        <ecNumber evidence="5">3.6.1.23</ecNumber>
    </recommendedName>
    <alternativeName>
        <fullName evidence="5">dUTP pyrophosphatase</fullName>
    </alternativeName>
</protein>
<keyword evidence="3 5" id="KW-0378">Hydrolase</keyword>
<keyword evidence="5" id="KW-0460">Magnesium</keyword>
<evidence type="ECO:0000313" key="7">
    <source>
        <dbReference type="EMBL" id="RWS19961.1"/>
    </source>
</evidence>
<evidence type="ECO:0000256" key="2">
    <source>
        <dbReference type="ARBA" id="ARBA00006581"/>
    </source>
</evidence>
<dbReference type="PANTHER" id="PTHR11241:SF0">
    <property type="entry name" value="DEOXYURIDINE 5'-TRIPHOSPHATE NUCLEOTIDOHYDROLASE"/>
    <property type="match status" value="1"/>
</dbReference>
<dbReference type="OrthoDB" id="10018367at2759"/>
<comment type="caution">
    <text evidence="7">The sequence shown here is derived from an EMBL/GenBank/DDBJ whole genome shotgun (WGS) entry which is preliminary data.</text>
</comment>
<proteinExistence type="inferred from homology"/>
<dbReference type="GO" id="GO:0046081">
    <property type="term" value="P:dUTP catabolic process"/>
    <property type="evidence" value="ECO:0007669"/>
    <property type="project" value="UniProtKB-UniRule"/>
</dbReference>